<dbReference type="WBParaSite" id="EgrG_001155900">
    <property type="protein sequence ID" value="EgrG_001155900"/>
    <property type="gene ID" value="EgrG_001155900"/>
</dbReference>
<evidence type="ECO:0000256" key="1">
    <source>
        <dbReference type="SAM" id="SignalP"/>
    </source>
</evidence>
<dbReference type="GO" id="GO:0005576">
    <property type="term" value="C:extracellular region"/>
    <property type="evidence" value="ECO:0007669"/>
    <property type="project" value="InterPro"/>
</dbReference>
<dbReference type="Gene3D" id="3.40.33.10">
    <property type="entry name" value="CAP"/>
    <property type="match status" value="1"/>
</dbReference>
<name>A0A068WXM7_ECHGR</name>
<gene>
    <name evidence="3" type="ORF">EgrG_001155900</name>
</gene>
<dbReference type="Proteomes" id="UP000492820">
    <property type="component" value="Unassembled WGS sequence"/>
</dbReference>
<evidence type="ECO:0000313" key="3">
    <source>
        <dbReference type="EMBL" id="CDS24871.1"/>
    </source>
</evidence>
<reference evidence="3" key="2">
    <citation type="submission" date="2014-06" db="EMBL/GenBank/DDBJ databases">
        <authorList>
            <person name="Aslett M."/>
        </authorList>
    </citation>
    <scope>NUCLEOTIDE SEQUENCE</scope>
</reference>
<dbReference type="InterPro" id="IPR035940">
    <property type="entry name" value="CAP_sf"/>
</dbReference>
<reference evidence="5" key="3">
    <citation type="submission" date="2020-10" db="UniProtKB">
        <authorList>
            <consortium name="WormBaseParasite"/>
        </authorList>
    </citation>
    <scope>IDENTIFICATION</scope>
</reference>
<dbReference type="AlphaFoldDB" id="A0A068WXM7"/>
<dbReference type="SUPFAM" id="SSF55797">
    <property type="entry name" value="PR-1-like"/>
    <property type="match status" value="1"/>
</dbReference>
<dbReference type="EMBL" id="LK028632">
    <property type="protein sequence ID" value="CDS24871.1"/>
    <property type="molecule type" value="Genomic_DNA"/>
</dbReference>
<dbReference type="PANTHER" id="PTHR10334">
    <property type="entry name" value="CYSTEINE-RICH SECRETORY PROTEIN-RELATED"/>
    <property type="match status" value="1"/>
</dbReference>
<accession>A0A068WXM7</accession>
<protein>
    <submittedName>
        <fullName evidence="3 5">Cysteine rich secretory protein LCCL</fullName>
    </submittedName>
</protein>
<dbReference type="CDD" id="cd05380">
    <property type="entry name" value="CAP_euk"/>
    <property type="match status" value="1"/>
</dbReference>
<dbReference type="PRINTS" id="PR00837">
    <property type="entry name" value="V5TPXLIKE"/>
</dbReference>
<dbReference type="InterPro" id="IPR001283">
    <property type="entry name" value="CRISP-related"/>
</dbReference>
<evidence type="ECO:0000313" key="4">
    <source>
        <dbReference type="Proteomes" id="UP000492820"/>
    </source>
</evidence>
<feature type="domain" description="SCP" evidence="2">
    <location>
        <begin position="22"/>
        <end position="169"/>
    </location>
</feature>
<dbReference type="Pfam" id="PF00188">
    <property type="entry name" value="CAP"/>
    <property type="match status" value="1"/>
</dbReference>
<evidence type="ECO:0000313" key="5">
    <source>
        <dbReference type="WBParaSite" id="EgrG_001155900"/>
    </source>
</evidence>
<reference evidence="3 4" key="1">
    <citation type="journal article" date="2013" name="Nature">
        <title>The genomes of four tapeworm species reveal adaptations to parasitism.</title>
        <authorList>
            <person name="Tsai I.J."/>
            <person name="Zarowiecki M."/>
            <person name="Holroyd N."/>
            <person name="Garciarrubio A."/>
            <person name="Sanchez-Flores A."/>
            <person name="Brooks K.L."/>
            <person name="Tracey A."/>
            <person name="Bobes R.J."/>
            <person name="Fragoso G."/>
            <person name="Sciutto E."/>
            <person name="Aslett M."/>
            <person name="Beasley H."/>
            <person name="Bennett H.M."/>
            <person name="Cai J."/>
            <person name="Camicia F."/>
            <person name="Clark R."/>
            <person name="Cucher M."/>
            <person name="De Silva N."/>
            <person name="Day T.A."/>
            <person name="Deplazes P."/>
            <person name="Estrada K."/>
            <person name="Fernandez C."/>
            <person name="Holland P.W."/>
            <person name="Hou J."/>
            <person name="Hu S."/>
            <person name="Huckvale T."/>
            <person name="Hung S.S."/>
            <person name="Kamenetzky L."/>
            <person name="Keane J.A."/>
            <person name="Kiss F."/>
            <person name="Koziol U."/>
            <person name="Lambert O."/>
            <person name="Liu K."/>
            <person name="Luo X."/>
            <person name="Luo Y."/>
            <person name="Macchiaroli N."/>
            <person name="Nichol S."/>
            <person name="Paps J."/>
            <person name="Parkinson J."/>
            <person name="Pouchkina-Stantcheva N."/>
            <person name="Riddiford N."/>
            <person name="Rosenzvit M."/>
            <person name="Salinas G."/>
            <person name="Wasmuth J.D."/>
            <person name="Zamanian M."/>
            <person name="Zheng Y."/>
            <person name="Cai X."/>
            <person name="Soberon X."/>
            <person name="Olson P.D."/>
            <person name="Laclette J.P."/>
            <person name="Brehm K."/>
            <person name="Berriman M."/>
            <person name="Garciarrubio A."/>
            <person name="Bobes R.J."/>
            <person name="Fragoso G."/>
            <person name="Sanchez-Flores A."/>
            <person name="Estrada K."/>
            <person name="Cevallos M.A."/>
            <person name="Morett E."/>
            <person name="Gonzalez V."/>
            <person name="Portillo T."/>
            <person name="Ochoa-Leyva A."/>
            <person name="Jose M.V."/>
            <person name="Sciutto E."/>
            <person name="Landa A."/>
            <person name="Jimenez L."/>
            <person name="Valdes V."/>
            <person name="Carrero J.C."/>
            <person name="Larralde C."/>
            <person name="Morales-Montor J."/>
            <person name="Limon-Lason J."/>
            <person name="Soberon X."/>
            <person name="Laclette J.P."/>
        </authorList>
    </citation>
    <scope>NUCLEOTIDE SEQUENCE [LARGE SCALE GENOMIC DNA]</scope>
</reference>
<dbReference type="SMR" id="A0A068WXM7"/>
<dbReference type="InterPro" id="IPR018244">
    <property type="entry name" value="Allrgn_V5/Tpx1_CS"/>
</dbReference>
<dbReference type="SMART" id="SM00198">
    <property type="entry name" value="SCP"/>
    <property type="match status" value="1"/>
</dbReference>
<dbReference type="OrthoDB" id="674273at2759"/>
<feature type="signal peptide" evidence="1">
    <location>
        <begin position="1"/>
        <end position="16"/>
    </location>
</feature>
<keyword evidence="1" id="KW-0732">Signal</keyword>
<proteinExistence type="predicted"/>
<evidence type="ECO:0000259" key="2">
    <source>
        <dbReference type="SMART" id="SM00198"/>
    </source>
</evidence>
<sequence length="219" mass="25621">MATFIYILFFATLVASNTPTAKERKDLLHYHNHKRASVKPSATNMLEMVYSLKLERLADKWVKKCIYEHPNSTQYPEYRDYGQNLVLFGGVSRNLVEMAAKWWEEVKDFSYERNKCAPRKVCHHYIQMVWSTSNELGCAVKRCDHLRPDWPPPVYLLACQYKPPGNYMGIKPYKDGRSCRDCPFGTKCRNRLCSTKSASYTRRFEGLLLCAVLIVYYFL</sequence>
<dbReference type="InterPro" id="IPR014044">
    <property type="entry name" value="CAP_dom"/>
</dbReference>
<feature type="chain" id="PRO_5033710914" evidence="1">
    <location>
        <begin position="17"/>
        <end position="219"/>
    </location>
</feature>
<organism evidence="3">
    <name type="scientific">Echinococcus granulosus</name>
    <name type="common">Hydatid tapeworm</name>
    <dbReference type="NCBI Taxonomy" id="6210"/>
    <lineage>
        <taxon>Eukaryota</taxon>
        <taxon>Metazoa</taxon>
        <taxon>Spiralia</taxon>
        <taxon>Lophotrochozoa</taxon>
        <taxon>Platyhelminthes</taxon>
        <taxon>Cestoda</taxon>
        <taxon>Eucestoda</taxon>
        <taxon>Cyclophyllidea</taxon>
        <taxon>Taeniidae</taxon>
        <taxon>Echinococcus</taxon>
        <taxon>Echinococcus granulosus group</taxon>
    </lineage>
</organism>
<dbReference type="PROSITE" id="PS01010">
    <property type="entry name" value="CRISP_2"/>
    <property type="match status" value="1"/>
</dbReference>